<evidence type="ECO:0000313" key="6">
    <source>
        <dbReference type="Proteomes" id="UP001500837"/>
    </source>
</evidence>
<name>A0AAV3SBX1_9EURY</name>
<feature type="compositionally biased region" description="Low complexity" evidence="1">
    <location>
        <begin position="269"/>
        <end position="303"/>
    </location>
</feature>
<comment type="caution">
    <text evidence="5">The sequence shown here is derived from an EMBL/GenBank/DDBJ whole genome shotgun (WGS) entry which is preliminary data.</text>
</comment>
<reference evidence="5 6" key="1">
    <citation type="journal article" date="2019" name="Int. J. Syst. Evol. Microbiol.">
        <title>The Global Catalogue of Microorganisms (GCM) 10K type strain sequencing project: providing services to taxonomists for standard genome sequencing and annotation.</title>
        <authorList>
            <consortium name="The Broad Institute Genomics Platform"/>
            <consortium name="The Broad Institute Genome Sequencing Center for Infectious Disease"/>
            <person name="Wu L."/>
            <person name="Ma J."/>
        </authorList>
    </citation>
    <scope>NUCLEOTIDE SEQUENCE [LARGE SCALE GENOMIC DNA]</scope>
    <source>
        <strain evidence="5 6">JCM 16330</strain>
    </source>
</reference>
<keyword evidence="2" id="KW-0472">Membrane</keyword>
<keyword evidence="2" id="KW-1133">Transmembrane helix</keyword>
<proteinExistence type="predicted"/>
<feature type="domain" description="DUF7343" evidence="3">
    <location>
        <begin position="312"/>
        <end position="373"/>
    </location>
</feature>
<feature type="domain" description="DUF7345" evidence="4">
    <location>
        <begin position="46"/>
        <end position="174"/>
    </location>
</feature>
<dbReference type="CDD" id="cd00090">
    <property type="entry name" value="HTH_ARSR"/>
    <property type="match status" value="1"/>
</dbReference>
<dbReference type="SUPFAM" id="SSF46785">
    <property type="entry name" value="Winged helix' DNA-binding domain"/>
    <property type="match status" value="1"/>
</dbReference>
<evidence type="ECO:0000259" key="4">
    <source>
        <dbReference type="Pfam" id="PF24036"/>
    </source>
</evidence>
<dbReference type="Pfam" id="PF24034">
    <property type="entry name" value="DUF7343"/>
    <property type="match status" value="1"/>
</dbReference>
<keyword evidence="6" id="KW-1185">Reference proteome</keyword>
<dbReference type="Proteomes" id="UP001500837">
    <property type="component" value="Unassembled WGS sequence"/>
</dbReference>
<protein>
    <recommendedName>
        <fullName evidence="7">Transmembrane glycoprotein / HTH domain protein</fullName>
    </recommendedName>
</protein>
<evidence type="ECO:0000256" key="2">
    <source>
        <dbReference type="SAM" id="Phobius"/>
    </source>
</evidence>
<keyword evidence="2" id="KW-0812">Transmembrane</keyword>
<evidence type="ECO:0000259" key="3">
    <source>
        <dbReference type="Pfam" id="PF24034"/>
    </source>
</evidence>
<sequence>MRHAALLVLAVVLLASVAPLAAVAPVGTVAAQSDNTETTNAVLGAHVQSDGDARWQVSIRYVLNESAERDGFEQVASEFEAGDVGPSVTVFRTAADVAAARTNRSMEITDVTRRHDVTQRDDGTAVGTLTLAFTWTSFANVTEGRVVVDDVFTSGWLGGLDAGQTLRVYPPESYQAESWQPSAQRADGALMWRGPQTFTDDGPQMVFVRDAGLPWYLVGGLVVLALVVGVLGAYVWRGFGGRGSLEVRGRNGDGTEETVASTESPSEPTAGATDAVDGTETTTTAEAVSEASEAAGETTAAESAADEESAELLSDEERVERLLRENGGRMKQGDIVTETKWSDAKVSQLLSSMAEEGRVEKLRIGRENLISLPDAEES</sequence>
<evidence type="ECO:0008006" key="7">
    <source>
        <dbReference type="Google" id="ProtNLM"/>
    </source>
</evidence>
<dbReference type="EMBL" id="BAAABL010000087">
    <property type="protein sequence ID" value="GAA0312073.1"/>
    <property type="molecule type" value="Genomic_DNA"/>
</dbReference>
<feature type="transmembrane region" description="Helical" evidence="2">
    <location>
        <begin position="213"/>
        <end position="236"/>
    </location>
</feature>
<evidence type="ECO:0000256" key="1">
    <source>
        <dbReference type="SAM" id="MobiDB-lite"/>
    </source>
</evidence>
<dbReference type="InterPro" id="IPR055767">
    <property type="entry name" value="DUF7343"/>
</dbReference>
<evidence type="ECO:0000313" key="5">
    <source>
        <dbReference type="EMBL" id="GAA0312073.1"/>
    </source>
</evidence>
<dbReference type="Pfam" id="PF24036">
    <property type="entry name" value="DUF7345"/>
    <property type="match status" value="1"/>
</dbReference>
<dbReference type="InterPro" id="IPR055769">
    <property type="entry name" value="DUF7345"/>
</dbReference>
<dbReference type="RefSeq" id="WP_343749361.1">
    <property type="nucleotide sequence ID" value="NZ_BAAABL010000087.1"/>
</dbReference>
<feature type="compositionally biased region" description="Polar residues" evidence="1">
    <location>
        <begin position="258"/>
        <end position="267"/>
    </location>
</feature>
<organism evidence="5 6">
    <name type="scientific">Halarchaeum salinum</name>
    <dbReference type="NCBI Taxonomy" id="489912"/>
    <lineage>
        <taxon>Archaea</taxon>
        <taxon>Methanobacteriati</taxon>
        <taxon>Methanobacteriota</taxon>
        <taxon>Stenosarchaea group</taxon>
        <taxon>Halobacteria</taxon>
        <taxon>Halobacteriales</taxon>
        <taxon>Halobacteriaceae</taxon>
    </lineage>
</organism>
<dbReference type="InterPro" id="IPR036390">
    <property type="entry name" value="WH_DNA-bd_sf"/>
</dbReference>
<feature type="compositionally biased region" description="Acidic residues" evidence="1">
    <location>
        <begin position="304"/>
        <end position="314"/>
    </location>
</feature>
<dbReference type="InterPro" id="IPR011991">
    <property type="entry name" value="ArsR-like_HTH"/>
</dbReference>
<feature type="region of interest" description="Disordered" evidence="1">
    <location>
        <begin position="245"/>
        <end position="314"/>
    </location>
</feature>
<gene>
    <name evidence="5" type="ORF">GCM10009066_26660</name>
</gene>
<accession>A0AAV3SBX1</accession>
<dbReference type="AlphaFoldDB" id="A0AAV3SBX1"/>